<name>A0A502DUE3_9BURK</name>
<dbReference type="RefSeq" id="WP_140841228.1">
    <property type="nucleotide sequence ID" value="NZ_RCZI01000002.1"/>
</dbReference>
<evidence type="ECO:0000313" key="3">
    <source>
        <dbReference type="Proteomes" id="UP000319212"/>
    </source>
</evidence>
<dbReference type="PANTHER" id="PTHR23308">
    <property type="entry name" value="NUCLEAR INHIBITOR OF PROTEIN PHOSPHATASE-1"/>
    <property type="match status" value="1"/>
</dbReference>
<dbReference type="CDD" id="cd00060">
    <property type="entry name" value="FHA"/>
    <property type="match status" value="1"/>
</dbReference>
<gene>
    <name evidence="2" type="ORF">EAH82_09900</name>
</gene>
<dbReference type="Pfam" id="PF00498">
    <property type="entry name" value="FHA"/>
    <property type="match status" value="1"/>
</dbReference>
<feature type="domain" description="FHA" evidence="1">
    <location>
        <begin position="23"/>
        <end position="72"/>
    </location>
</feature>
<reference evidence="2 3" key="1">
    <citation type="journal article" date="2019" name="Environ. Microbiol.">
        <title>Species interactions and distinct microbial communities in high Arctic permafrost affected cryosols are associated with the CH4 and CO2 gas fluxes.</title>
        <authorList>
            <person name="Altshuler I."/>
            <person name="Hamel J."/>
            <person name="Turney S."/>
            <person name="Magnuson E."/>
            <person name="Levesque R."/>
            <person name="Greer C."/>
            <person name="Whyte L.G."/>
        </authorList>
    </citation>
    <scope>NUCLEOTIDE SEQUENCE [LARGE SCALE GENOMIC DNA]</scope>
    <source>
        <strain evidence="2 3">S06.C</strain>
    </source>
</reference>
<protein>
    <submittedName>
        <fullName evidence="2">FHA domain-containing protein</fullName>
    </submittedName>
</protein>
<evidence type="ECO:0000259" key="1">
    <source>
        <dbReference type="PROSITE" id="PS50006"/>
    </source>
</evidence>
<comment type="caution">
    <text evidence="2">The sequence shown here is derived from an EMBL/GenBank/DDBJ whole genome shotgun (WGS) entry which is preliminary data.</text>
</comment>
<dbReference type="InterPro" id="IPR008984">
    <property type="entry name" value="SMAD_FHA_dom_sf"/>
</dbReference>
<dbReference type="EMBL" id="RCZI01000002">
    <property type="protein sequence ID" value="TPG29068.1"/>
    <property type="molecule type" value="Genomic_DNA"/>
</dbReference>
<dbReference type="AlphaFoldDB" id="A0A502DUE3"/>
<dbReference type="PROSITE" id="PS50006">
    <property type="entry name" value="FHA_DOMAIN"/>
    <property type="match status" value="1"/>
</dbReference>
<dbReference type="InterPro" id="IPR000253">
    <property type="entry name" value="FHA_dom"/>
</dbReference>
<dbReference type="OrthoDB" id="151099at2"/>
<dbReference type="SUPFAM" id="SSF49879">
    <property type="entry name" value="SMAD/FHA domain"/>
    <property type="match status" value="2"/>
</dbReference>
<evidence type="ECO:0000313" key="2">
    <source>
        <dbReference type="EMBL" id="TPG29068.1"/>
    </source>
</evidence>
<accession>A0A502DUE3</accession>
<dbReference type="Gene3D" id="2.60.200.20">
    <property type="match status" value="2"/>
</dbReference>
<proteinExistence type="predicted"/>
<sequence>MPKMIVSIDGVVIKEVTLAKDRTTLGRRPYNDIVIDNLAISGEHAVLHMIGGDVYLEDLNSTNGTYVNSRAIKKQALENNDVVEVGKYKIRYLSGGEPGSVSPVPVRVGPPVASGPIPLSSAPTVASPLGGAVAAAAIRVLTGVGAGRELSLEKVVTTIGKPGVAVAAVTRRLHGYVVAPIDGGTTLNGEPLGNEAVSLQDGDVLELGGTRMQFVHA</sequence>
<dbReference type="SMART" id="SM00240">
    <property type="entry name" value="FHA"/>
    <property type="match status" value="1"/>
</dbReference>
<dbReference type="Proteomes" id="UP000319212">
    <property type="component" value="Unassembled WGS sequence"/>
</dbReference>
<dbReference type="InterPro" id="IPR050923">
    <property type="entry name" value="Cell_Proc_Reg/RNA_Proc"/>
</dbReference>
<organism evidence="2 3">
    <name type="scientific">Variovorax guangxiensis</name>
    <dbReference type="NCBI Taxonomy" id="1775474"/>
    <lineage>
        <taxon>Bacteria</taxon>
        <taxon>Pseudomonadati</taxon>
        <taxon>Pseudomonadota</taxon>
        <taxon>Betaproteobacteria</taxon>
        <taxon>Burkholderiales</taxon>
        <taxon>Comamonadaceae</taxon>
        <taxon>Variovorax</taxon>
    </lineage>
</organism>